<organism evidence="1 2">
    <name type="scientific">Veillonella magna</name>
    <dbReference type="NCBI Taxonomy" id="464322"/>
    <lineage>
        <taxon>Bacteria</taxon>
        <taxon>Bacillati</taxon>
        <taxon>Bacillota</taxon>
        <taxon>Negativicutes</taxon>
        <taxon>Veillonellales</taxon>
        <taxon>Veillonellaceae</taxon>
        <taxon>Veillonella</taxon>
    </lineage>
</organism>
<dbReference type="Proteomes" id="UP000707138">
    <property type="component" value="Unassembled WGS sequence"/>
</dbReference>
<evidence type="ECO:0000313" key="1">
    <source>
        <dbReference type="EMBL" id="MBM6912070.1"/>
    </source>
</evidence>
<dbReference type="EMBL" id="JACJLA010000002">
    <property type="protein sequence ID" value="MBM6912070.1"/>
    <property type="molecule type" value="Genomic_DNA"/>
</dbReference>
<proteinExistence type="predicted"/>
<dbReference type="RefSeq" id="WP_205087351.1">
    <property type="nucleotide sequence ID" value="NZ_JACJLA010000002.1"/>
</dbReference>
<evidence type="ECO:0000313" key="2">
    <source>
        <dbReference type="Proteomes" id="UP000707138"/>
    </source>
</evidence>
<sequence length="224" mass="24735">MYTLFRAMTAADIPKDVVIASLAWRQHNPSRAGVYDKSPETKVRCCGNRYRFFAVDDEGSLEAVLVPYDSSRTILPTSTADVTSVGDTEQLIRWRSFSPTVVHAFTEAVGDANPIHRDDCCIVPGCLLLAAFYEDWPSVIRGNKENDSLQEGDTLGIDTVGSEMACGDTKIPTTKDTIQEIRIRFRNPVYGDTLLFLRSEGPTDYTVITADGLRLFDVVVTVSA</sequence>
<gene>
    <name evidence="1" type="ORF">H6A01_01830</name>
</gene>
<name>A0ABS2GFE1_9FIRM</name>
<dbReference type="InterPro" id="IPR029069">
    <property type="entry name" value="HotDog_dom_sf"/>
</dbReference>
<dbReference type="SUPFAM" id="SSF54637">
    <property type="entry name" value="Thioesterase/thiol ester dehydrase-isomerase"/>
    <property type="match status" value="1"/>
</dbReference>
<evidence type="ECO:0008006" key="3">
    <source>
        <dbReference type="Google" id="ProtNLM"/>
    </source>
</evidence>
<protein>
    <recommendedName>
        <fullName evidence="3">MaoC-like domain-containing protein</fullName>
    </recommendedName>
</protein>
<dbReference type="Gene3D" id="3.10.129.10">
    <property type="entry name" value="Hotdog Thioesterase"/>
    <property type="match status" value="1"/>
</dbReference>
<reference evidence="1 2" key="1">
    <citation type="journal article" date="2021" name="Sci. Rep.">
        <title>The distribution of antibiotic resistance genes in chicken gut microbiota commensals.</title>
        <authorList>
            <person name="Juricova H."/>
            <person name="Matiasovicova J."/>
            <person name="Kubasova T."/>
            <person name="Cejkova D."/>
            <person name="Rychlik I."/>
        </authorList>
    </citation>
    <scope>NUCLEOTIDE SEQUENCE [LARGE SCALE GENOMIC DNA]</scope>
    <source>
        <strain evidence="1 2">An537</strain>
    </source>
</reference>
<comment type="caution">
    <text evidence="1">The sequence shown here is derived from an EMBL/GenBank/DDBJ whole genome shotgun (WGS) entry which is preliminary data.</text>
</comment>
<keyword evidence="2" id="KW-1185">Reference proteome</keyword>
<accession>A0ABS2GFE1</accession>